<dbReference type="GO" id="GO:0005737">
    <property type="term" value="C:cytoplasm"/>
    <property type="evidence" value="ECO:0007669"/>
    <property type="project" value="UniProtKB-SubCell"/>
</dbReference>
<dbReference type="Gene3D" id="1.10.10.10">
    <property type="entry name" value="Winged helix-like DNA-binding domain superfamily/Winged helix DNA-binding domain"/>
    <property type="match status" value="1"/>
</dbReference>
<reference evidence="7" key="1">
    <citation type="submission" date="2022-04" db="EMBL/GenBank/DDBJ databases">
        <title>Desulfatitalea alkaliphila sp. nov., a novel anaerobic sulfate-reducing bacterium isolated from terrestrial mud volcano, Taman Peninsula, Russia.</title>
        <authorList>
            <person name="Khomyakova M.A."/>
            <person name="Merkel A.Y."/>
            <person name="Slobodkin A.I."/>
        </authorList>
    </citation>
    <scope>NUCLEOTIDE SEQUENCE</scope>
    <source>
        <strain evidence="7">M08but</strain>
    </source>
</reference>
<dbReference type="PRINTS" id="PR00598">
    <property type="entry name" value="HTHMARR"/>
</dbReference>
<dbReference type="GO" id="GO:0003677">
    <property type="term" value="F:DNA binding"/>
    <property type="evidence" value="ECO:0007669"/>
    <property type="project" value="UniProtKB-KW"/>
</dbReference>
<evidence type="ECO:0000256" key="2">
    <source>
        <dbReference type="ARBA" id="ARBA00022490"/>
    </source>
</evidence>
<evidence type="ECO:0000313" key="7">
    <source>
        <dbReference type="EMBL" id="MCJ8500299.1"/>
    </source>
</evidence>
<evidence type="ECO:0000256" key="4">
    <source>
        <dbReference type="ARBA" id="ARBA00023125"/>
    </source>
</evidence>
<dbReference type="Proteomes" id="UP001165427">
    <property type="component" value="Unassembled WGS sequence"/>
</dbReference>
<evidence type="ECO:0000256" key="5">
    <source>
        <dbReference type="ARBA" id="ARBA00023163"/>
    </source>
</evidence>
<keyword evidence="4" id="KW-0238">DNA-binding</keyword>
<dbReference type="PANTHER" id="PTHR33164">
    <property type="entry name" value="TRANSCRIPTIONAL REGULATOR, MARR FAMILY"/>
    <property type="match status" value="1"/>
</dbReference>
<dbReference type="AlphaFoldDB" id="A0AA41R0Y5"/>
<keyword evidence="8" id="KW-1185">Reference proteome</keyword>
<dbReference type="PANTHER" id="PTHR33164:SF5">
    <property type="entry name" value="ORGANIC HYDROPEROXIDE RESISTANCE TRANSCRIPTIONAL REGULATOR"/>
    <property type="match status" value="1"/>
</dbReference>
<dbReference type="InterPro" id="IPR000835">
    <property type="entry name" value="HTH_MarR-typ"/>
</dbReference>
<evidence type="ECO:0000256" key="1">
    <source>
        <dbReference type="ARBA" id="ARBA00004496"/>
    </source>
</evidence>
<accession>A0AA41R0Y5</accession>
<dbReference type="GO" id="GO:0006950">
    <property type="term" value="P:response to stress"/>
    <property type="evidence" value="ECO:0007669"/>
    <property type="project" value="TreeGrafter"/>
</dbReference>
<dbReference type="InterPro" id="IPR036388">
    <property type="entry name" value="WH-like_DNA-bd_sf"/>
</dbReference>
<comment type="caution">
    <text evidence="7">The sequence shown here is derived from an EMBL/GenBank/DDBJ whole genome shotgun (WGS) entry which is preliminary data.</text>
</comment>
<dbReference type="InterPro" id="IPR055166">
    <property type="entry name" value="Transc_reg_Sar_Rot_HTH"/>
</dbReference>
<dbReference type="FunFam" id="1.10.10.10:FF:000163">
    <property type="entry name" value="MarR family transcriptional regulator"/>
    <property type="match status" value="1"/>
</dbReference>
<keyword evidence="2" id="KW-0963">Cytoplasm</keyword>
<feature type="domain" description="HTH marR-type" evidence="6">
    <location>
        <begin position="12"/>
        <end position="146"/>
    </location>
</feature>
<keyword evidence="5" id="KW-0804">Transcription</keyword>
<evidence type="ECO:0000256" key="3">
    <source>
        <dbReference type="ARBA" id="ARBA00023015"/>
    </source>
</evidence>
<gene>
    <name evidence="7" type="ORF">MRX98_06905</name>
</gene>
<dbReference type="Pfam" id="PF22381">
    <property type="entry name" value="Staph_reg_Sar_Rot"/>
    <property type="match status" value="1"/>
</dbReference>
<proteinExistence type="predicted"/>
<dbReference type="PROSITE" id="PS50995">
    <property type="entry name" value="HTH_MARR_2"/>
    <property type="match status" value="1"/>
</dbReference>
<keyword evidence="3" id="KW-0805">Transcription regulation</keyword>
<name>A0AA41R0Y5_9BACT</name>
<evidence type="ECO:0000259" key="6">
    <source>
        <dbReference type="PROSITE" id="PS50995"/>
    </source>
</evidence>
<dbReference type="InterPro" id="IPR039422">
    <property type="entry name" value="MarR/SlyA-like"/>
</dbReference>
<dbReference type="SUPFAM" id="SSF46785">
    <property type="entry name" value="Winged helix' DNA-binding domain"/>
    <property type="match status" value="1"/>
</dbReference>
<sequence length="162" mass="18221">MAMAEDGFLKLDNQLCFVLYAASRMLTKLYGPFLAKLDMTYPQYLVMLVLWEQDHQTVTAIGKRLYLDTGTLTPLLKRLEAQGRISRNRSADDERKVVVTLTQQGKALKNTARSIPEALFCRSGLTLEEFLSLKTSVSDLLLRMDAEMKTDHACDARLEGSG</sequence>
<dbReference type="InterPro" id="IPR036390">
    <property type="entry name" value="WH_DNA-bd_sf"/>
</dbReference>
<dbReference type="SMART" id="SM00347">
    <property type="entry name" value="HTH_MARR"/>
    <property type="match status" value="1"/>
</dbReference>
<organism evidence="7 8">
    <name type="scientific">Desulfatitalea alkaliphila</name>
    <dbReference type="NCBI Taxonomy" id="2929485"/>
    <lineage>
        <taxon>Bacteria</taxon>
        <taxon>Pseudomonadati</taxon>
        <taxon>Thermodesulfobacteriota</taxon>
        <taxon>Desulfobacteria</taxon>
        <taxon>Desulfobacterales</taxon>
        <taxon>Desulfosarcinaceae</taxon>
        <taxon>Desulfatitalea</taxon>
    </lineage>
</organism>
<dbReference type="EMBL" id="JALJRB010000005">
    <property type="protein sequence ID" value="MCJ8500299.1"/>
    <property type="molecule type" value="Genomic_DNA"/>
</dbReference>
<evidence type="ECO:0000313" key="8">
    <source>
        <dbReference type="Proteomes" id="UP001165427"/>
    </source>
</evidence>
<dbReference type="RefSeq" id="WP_246904277.1">
    <property type="nucleotide sequence ID" value="NZ_JALJRB010000005.1"/>
</dbReference>
<comment type="subcellular location">
    <subcellularLocation>
        <location evidence="1">Cytoplasm</location>
    </subcellularLocation>
</comment>
<protein>
    <submittedName>
        <fullName evidence="7">MarR family transcriptional regulator</fullName>
    </submittedName>
</protein>
<dbReference type="GO" id="GO:0003700">
    <property type="term" value="F:DNA-binding transcription factor activity"/>
    <property type="evidence" value="ECO:0007669"/>
    <property type="project" value="InterPro"/>
</dbReference>